<organism evidence="2 3">
    <name type="scientific">Trifolium medium</name>
    <dbReference type="NCBI Taxonomy" id="97028"/>
    <lineage>
        <taxon>Eukaryota</taxon>
        <taxon>Viridiplantae</taxon>
        <taxon>Streptophyta</taxon>
        <taxon>Embryophyta</taxon>
        <taxon>Tracheophyta</taxon>
        <taxon>Spermatophyta</taxon>
        <taxon>Magnoliopsida</taxon>
        <taxon>eudicotyledons</taxon>
        <taxon>Gunneridae</taxon>
        <taxon>Pentapetalae</taxon>
        <taxon>rosids</taxon>
        <taxon>fabids</taxon>
        <taxon>Fabales</taxon>
        <taxon>Fabaceae</taxon>
        <taxon>Papilionoideae</taxon>
        <taxon>50 kb inversion clade</taxon>
        <taxon>NPAAA clade</taxon>
        <taxon>Hologalegina</taxon>
        <taxon>IRL clade</taxon>
        <taxon>Trifolieae</taxon>
        <taxon>Trifolium</taxon>
    </lineage>
</organism>
<evidence type="ECO:0000313" key="2">
    <source>
        <dbReference type="EMBL" id="MCI54205.1"/>
    </source>
</evidence>
<accession>A0A392T1K9</accession>
<dbReference type="Proteomes" id="UP000265520">
    <property type="component" value="Unassembled WGS sequence"/>
</dbReference>
<keyword evidence="3" id="KW-1185">Reference proteome</keyword>
<comment type="caution">
    <text evidence="2">The sequence shown here is derived from an EMBL/GenBank/DDBJ whole genome shotgun (WGS) entry which is preliminary data.</text>
</comment>
<feature type="compositionally biased region" description="Polar residues" evidence="1">
    <location>
        <begin position="1"/>
        <end position="12"/>
    </location>
</feature>
<sequence>MAPRLQWTSRNAGGSVLSHLGAGERRPGARRGSGRAVARFCRASAQIVGARRQLV</sequence>
<name>A0A392T1K9_9FABA</name>
<feature type="region of interest" description="Disordered" evidence="1">
    <location>
        <begin position="1"/>
        <end position="33"/>
    </location>
</feature>
<dbReference type="EMBL" id="LXQA010475709">
    <property type="protein sequence ID" value="MCI54205.1"/>
    <property type="molecule type" value="Genomic_DNA"/>
</dbReference>
<evidence type="ECO:0000313" key="3">
    <source>
        <dbReference type="Proteomes" id="UP000265520"/>
    </source>
</evidence>
<proteinExistence type="predicted"/>
<dbReference type="AlphaFoldDB" id="A0A392T1K9"/>
<feature type="non-terminal residue" evidence="2">
    <location>
        <position position="55"/>
    </location>
</feature>
<protein>
    <submittedName>
        <fullName evidence="2">Uncharacterized protein</fullName>
    </submittedName>
</protein>
<evidence type="ECO:0000256" key="1">
    <source>
        <dbReference type="SAM" id="MobiDB-lite"/>
    </source>
</evidence>
<reference evidence="2 3" key="1">
    <citation type="journal article" date="2018" name="Front. Plant Sci.">
        <title>Red Clover (Trifolium pratense) and Zigzag Clover (T. medium) - A Picture of Genomic Similarities and Differences.</title>
        <authorList>
            <person name="Dluhosova J."/>
            <person name="Istvanek J."/>
            <person name="Nedelnik J."/>
            <person name="Repkova J."/>
        </authorList>
    </citation>
    <scope>NUCLEOTIDE SEQUENCE [LARGE SCALE GENOMIC DNA]</scope>
    <source>
        <strain evidence="3">cv. 10/8</strain>
        <tissue evidence="2">Leaf</tissue>
    </source>
</reference>